<reference evidence="3 4" key="1">
    <citation type="journal article" date="2014" name="Genome Announc.">
        <title>Draft Genome Sequence of Lysobacter capsici AZ78, a Bacterium Antagonistic to Plant-Pathogenic Oomycetes.</title>
        <authorList>
            <person name="Puopolo G."/>
            <person name="Sonego P."/>
            <person name="Engelen K."/>
            <person name="Pertot I."/>
        </authorList>
    </citation>
    <scope>NUCLEOTIDE SEQUENCE [LARGE SCALE GENOMIC DNA]</scope>
    <source>
        <strain evidence="3 4">AZ78</strain>
    </source>
</reference>
<feature type="domain" description="DUF4190" evidence="2">
    <location>
        <begin position="11"/>
        <end position="74"/>
    </location>
</feature>
<keyword evidence="1" id="KW-0812">Transmembrane</keyword>
<sequence length="96" mass="9934">MQAPVRETNAMAVVSLIAGILSWIVLPIIGSAAAIVCGHMARAQIRREPARYDGDGMAIAGLVLGWASVIVGLLTLLVVVLFFGGLAAVFAFAANQ</sequence>
<feature type="transmembrane region" description="Helical" evidence="1">
    <location>
        <begin position="59"/>
        <end position="92"/>
    </location>
</feature>
<evidence type="ECO:0000256" key="1">
    <source>
        <dbReference type="SAM" id="Phobius"/>
    </source>
</evidence>
<evidence type="ECO:0000259" key="2">
    <source>
        <dbReference type="Pfam" id="PF13828"/>
    </source>
</evidence>
<evidence type="ECO:0000313" key="3">
    <source>
        <dbReference type="EMBL" id="KWS02267.1"/>
    </source>
</evidence>
<keyword evidence="1" id="KW-1133">Transmembrane helix</keyword>
<evidence type="ECO:0000313" key="4">
    <source>
        <dbReference type="Proteomes" id="UP000023435"/>
    </source>
</evidence>
<dbReference type="Pfam" id="PF13828">
    <property type="entry name" value="DUF4190"/>
    <property type="match status" value="1"/>
</dbReference>
<dbReference type="Proteomes" id="UP000023435">
    <property type="component" value="Unassembled WGS sequence"/>
</dbReference>
<comment type="caution">
    <text evidence="3">The sequence shown here is derived from an EMBL/GenBank/DDBJ whole genome shotgun (WGS) entry which is preliminary data.</text>
</comment>
<gene>
    <name evidence="3" type="ORF">AZ78_4934</name>
</gene>
<dbReference type="OrthoDB" id="6183992at2"/>
<accession>A0A108U484</accession>
<keyword evidence="1" id="KW-0472">Membrane</keyword>
<keyword evidence="4" id="KW-1185">Reference proteome</keyword>
<feature type="transmembrane region" description="Helical" evidence="1">
    <location>
        <begin position="12"/>
        <end position="38"/>
    </location>
</feature>
<name>A0A108U484_9GAMM</name>
<organism evidence="3 4">
    <name type="scientific">Lysobacter capsici AZ78</name>
    <dbReference type="NCBI Taxonomy" id="1444315"/>
    <lineage>
        <taxon>Bacteria</taxon>
        <taxon>Pseudomonadati</taxon>
        <taxon>Pseudomonadota</taxon>
        <taxon>Gammaproteobacteria</taxon>
        <taxon>Lysobacterales</taxon>
        <taxon>Lysobacteraceae</taxon>
        <taxon>Lysobacter</taxon>
    </lineage>
</organism>
<proteinExistence type="predicted"/>
<protein>
    <recommendedName>
        <fullName evidence="2">DUF4190 domain-containing protein</fullName>
    </recommendedName>
</protein>
<dbReference type="RefSeq" id="WP_036112255.1">
    <property type="nucleotide sequence ID" value="NZ_JAJA02000002.1"/>
</dbReference>
<dbReference type="AlphaFoldDB" id="A0A108U484"/>
<dbReference type="InterPro" id="IPR025241">
    <property type="entry name" value="DUF4190"/>
</dbReference>
<dbReference type="EMBL" id="JAJA02000002">
    <property type="protein sequence ID" value="KWS02267.1"/>
    <property type="molecule type" value="Genomic_DNA"/>
</dbReference>